<dbReference type="Proteomes" id="UP001158576">
    <property type="component" value="Chromosome 2"/>
</dbReference>
<comment type="similarity">
    <text evidence="2 12">Belongs to the uroporphyrinogen decarboxylase family.</text>
</comment>
<evidence type="ECO:0000256" key="11">
    <source>
        <dbReference type="RuleBase" id="RU000554"/>
    </source>
</evidence>
<evidence type="ECO:0000256" key="7">
    <source>
        <dbReference type="ARBA" id="ARBA00023244"/>
    </source>
</evidence>
<evidence type="ECO:0000259" key="14">
    <source>
        <dbReference type="PROSITE" id="PS00907"/>
    </source>
</evidence>
<evidence type="ECO:0000256" key="2">
    <source>
        <dbReference type="ARBA" id="ARBA00009935"/>
    </source>
</evidence>
<evidence type="ECO:0000313" key="16">
    <source>
        <dbReference type="Proteomes" id="UP001158576"/>
    </source>
</evidence>
<dbReference type="PROSITE" id="PS00906">
    <property type="entry name" value="UROD_1"/>
    <property type="match status" value="1"/>
</dbReference>
<keyword evidence="7 11" id="KW-0627">Porphyrin biosynthesis</keyword>
<dbReference type="EMBL" id="OU015567">
    <property type="protein sequence ID" value="CAG5111328.1"/>
    <property type="molecule type" value="Genomic_DNA"/>
</dbReference>
<evidence type="ECO:0000256" key="4">
    <source>
        <dbReference type="ARBA" id="ARBA00014308"/>
    </source>
</evidence>
<feature type="domain" description="Uroporphyrinogen decarboxylase (URO-D)" evidence="13">
    <location>
        <begin position="26"/>
        <end position="35"/>
    </location>
</feature>
<dbReference type="SUPFAM" id="SSF51726">
    <property type="entry name" value="UROD/MetE-like"/>
    <property type="match status" value="1"/>
</dbReference>
<comment type="pathway">
    <text evidence="1 11">Porphyrin-containing compound metabolism; protoporphyrin-IX biosynthesis; coproporphyrinogen-III from 5-aminolevulinate: step 4/4.</text>
</comment>
<sequence length="355" mass="40470">MSSDFPELTNDRVLRLCRGEEVDRTPIWIMRQAGRYLSEFREYRKKHEFFEICRNPEHACEVTMQPLRRFDLDASIIFSDIMVIPQAMEMECVMVPGKGPTFTSPLDAPEDLDKINLSPDVNKVLQYVYDAITLTRKTIGGKQPLFGFVGAPWTLMAYMVEGGGSKTYSKAKKWLYQFPEASEKLLDALTNVCIDFLVGQARAGAQVLQVFESHADALSPELFHKFTLKLLKKIATQVKAKLGKDAPPVSIFCKGGHFMNKEFVDSEYDIIQVDWTISREQILELKSKVVQGNLDPCQLYAPKEEIQKAAREMLKKFEGVRHIANLGHGIYPDTDPEHLRTYIDTVHEETQKTQA</sequence>
<dbReference type="PANTHER" id="PTHR21091">
    <property type="entry name" value="METHYLTETRAHYDROFOLATE:HOMOCYSTEINE METHYLTRANSFERASE RELATED"/>
    <property type="match status" value="1"/>
</dbReference>
<keyword evidence="6 11" id="KW-0456">Lyase</keyword>
<dbReference type="Gene3D" id="3.20.20.210">
    <property type="match status" value="1"/>
</dbReference>
<proteinExistence type="inferred from homology"/>
<dbReference type="Pfam" id="PF01208">
    <property type="entry name" value="URO-D"/>
    <property type="match status" value="1"/>
</dbReference>
<dbReference type="PROSITE" id="PS00907">
    <property type="entry name" value="UROD_2"/>
    <property type="match status" value="1"/>
</dbReference>
<dbReference type="PANTHER" id="PTHR21091:SF169">
    <property type="entry name" value="UROPORPHYRINOGEN DECARBOXYLASE"/>
    <property type="match status" value="1"/>
</dbReference>
<evidence type="ECO:0000256" key="12">
    <source>
        <dbReference type="RuleBase" id="RU004169"/>
    </source>
</evidence>
<evidence type="ECO:0000256" key="1">
    <source>
        <dbReference type="ARBA" id="ARBA00004804"/>
    </source>
</evidence>
<accession>A0ABN7T4J5</accession>
<evidence type="ECO:0000259" key="13">
    <source>
        <dbReference type="PROSITE" id="PS00906"/>
    </source>
</evidence>
<evidence type="ECO:0000256" key="6">
    <source>
        <dbReference type="ARBA" id="ARBA00023239"/>
    </source>
</evidence>
<evidence type="ECO:0000313" key="15">
    <source>
        <dbReference type="EMBL" id="CAG5111328.1"/>
    </source>
</evidence>
<evidence type="ECO:0000256" key="5">
    <source>
        <dbReference type="ARBA" id="ARBA00022793"/>
    </source>
</evidence>
<keyword evidence="5 11" id="KW-0210">Decarboxylase</keyword>
<comment type="function">
    <text evidence="8">Catalyzes the sequential decarboxylation of the four acetate side chains of uroporphyrinogen to form coproporphyrinogen and participates in the fifth step in the heme biosynthetic pathway. Isomer I or isomer III of uroporphyrinogen may serve as substrate, but only coproporphyrinogen III can ultimately be converted to heme. In vitro also decarboxylates pentacarboxylate porphyrinogen I.</text>
</comment>
<evidence type="ECO:0000256" key="3">
    <source>
        <dbReference type="ARBA" id="ARBA00012288"/>
    </source>
</evidence>
<comment type="catalytic activity">
    <reaction evidence="9">
        <text>uroporphyrinogen I + 4 H(+) = coproporphyrinogen I + 4 CO2</text>
        <dbReference type="Rhea" id="RHEA:31239"/>
        <dbReference type="ChEBI" id="CHEBI:15378"/>
        <dbReference type="ChEBI" id="CHEBI:16526"/>
        <dbReference type="ChEBI" id="CHEBI:62626"/>
        <dbReference type="ChEBI" id="CHEBI:62631"/>
    </reaction>
    <physiologicalReaction direction="left-to-right" evidence="9">
        <dbReference type="Rhea" id="RHEA:31240"/>
    </physiologicalReaction>
</comment>
<dbReference type="InterPro" id="IPR006361">
    <property type="entry name" value="Uroporphyrinogen_deCO2ase_HemE"/>
</dbReference>
<dbReference type="NCBIfam" id="TIGR01464">
    <property type="entry name" value="hemE"/>
    <property type="match status" value="1"/>
</dbReference>
<organism evidence="15 16">
    <name type="scientific">Oikopleura dioica</name>
    <name type="common">Tunicate</name>
    <dbReference type="NCBI Taxonomy" id="34765"/>
    <lineage>
        <taxon>Eukaryota</taxon>
        <taxon>Metazoa</taxon>
        <taxon>Chordata</taxon>
        <taxon>Tunicata</taxon>
        <taxon>Appendicularia</taxon>
        <taxon>Copelata</taxon>
        <taxon>Oikopleuridae</taxon>
        <taxon>Oikopleura</taxon>
    </lineage>
</organism>
<evidence type="ECO:0000256" key="8">
    <source>
        <dbReference type="ARBA" id="ARBA00045708"/>
    </source>
</evidence>
<dbReference type="CDD" id="cd00717">
    <property type="entry name" value="URO-D"/>
    <property type="match status" value="1"/>
</dbReference>
<dbReference type="EC" id="4.1.1.37" evidence="3 11"/>
<reference evidence="15 16" key="1">
    <citation type="submission" date="2021-04" db="EMBL/GenBank/DDBJ databases">
        <authorList>
            <person name="Bliznina A."/>
        </authorList>
    </citation>
    <scope>NUCLEOTIDE SEQUENCE [LARGE SCALE GENOMIC DNA]</scope>
</reference>
<gene>
    <name evidence="15" type="ORF">OKIOD_LOCUS14413</name>
</gene>
<name>A0ABN7T4J5_OIKDI</name>
<dbReference type="InterPro" id="IPR000257">
    <property type="entry name" value="Uroporphyrinogen_deCOase"/>
</dbReference>
<protein>
    <recommendedName>
        <fullName evidence="4 11">Uroporphyrinogen decarboxylase</fullName>
        <ecNumber evidence="3 11">4.1.1.37</ecNumber>
    </recommendedName>
</protein>
<evidence type="ECO:0000256" key="10">
    <source>
        <dbReference type="ARBA" id="ARBA00048411"/>
    </source>
</evidence>
<keyword evidence="16" id="KW-1185">Reference proteome</keyword>
<dbReference type="HAMAP" id="MF_00218">
    <property type="entry name" value="URO_D"/>
    <property type="match status" value="1"/>
</dbReference>
<comment type="catalytic activity">
    <reaction evidence="10">
        <text>uroporphyrinogen III + 4 H(+) = coproporphyrinogen III + 4 CO2</text>
        <dbReference type="Rhea" id="RHEA:19865"/>
        <dbReference type="ChEBI" id="CHEBI:15378"/>
        <dbReference type="ChEBI" id="CHEBI:16526"/>
        <dbReference type="ChEBI" id="CHEBI:57308"/>
        <dbReference type="ChEBI" id="CHEBI:57309"/>
        <dbReference type="EC" id="4.1.1.37"/>
    </reaction>
    <physiologicalReaction direction="left-to-right" evidence="10">
        <dbReference type="Rhea" id="RHEA:19866"/>
    </physiologicalReaction>
</comment>
<dbReference type="InterPro" id="IPR038071">
    <property type="entry name" value="UROD/MetE-like_sf"/>
</dbReference>
<feature type="domain" description="Uroporphyrinogen decarboxylase (URO-D)" evidence="14">
    <location>
        <begin position="146"/>
        <end position="162"/>
    </location>
</feature>
<evidence type="ECO:0000256" key="9">
    <source>
        <dbReference type="ARBA" id="ARBA00047341"/>
    </source>
</evidence>